<dbReference type="SUPFAM" id="SSF55729">
    <property type="entry name" value="Acyl-CoA N-acyltransferases (Nat)"/>
    <property type="match status" value="1"/>
</dbReference>
<reference evidence="1 2" key="1">
    <citation type="submission" date="2016-08" db="EMBL/GenBank/DDBJ databases">
        <title>Draft genome of the agarase producing Sphingomonas sp. MCT13.</title>
        <authorList>
            <person name="D'Andrea M.M."/>
            <person name="Rossolini G.M."/>
            <person name="Thaller M.C."/>
        </authorList>
    </citation>
    <scope>NUCLEOTIDE SEQUENCE [LARGE SCALE GENOMIC DNA]</scope>
    <source>
        <strain evidence="1 2">MCT13</strain>
    </source>
</reference>
<evidence type="ECO:0000313" key="2">
    <source>
        <dbReference type="Proteomes" id="UP000094487"/>
    </source>
</evidence>
<dbReference type="InterPro" id="IPR016181">
    <property type="entry name" value="Acyl_CoA_acyltransferase"/>
</dbReference>
<name>A0A1E3LX86_9SPHN</name>
<sequence length="169" mass="18444">MPMAADDQPVSWTGRFTDLGRDDQRALAALVKDGGAIPDTIERILPRLGRSHRVELLREPGTNRIVGAGVLKDPSTNYRCKKFAEAGVAIDGYEDAPELGYIVVAKDMEGQGLGERLVRAVADPLTKACFATTDNPRMHGKLSRAGFSRQGQDWQGARGNLSLWTRPAR</sequence>
<dbReference type="Gene3D" id="3.40.630.30">
    <property type="match status" value="1"/>
</dbReference>
<dbReference type="Proteomes" id="UP000094487">
    <property type="component" value="Unassembled WGS sequence"/>
</dbReference>
<proteinExistence type="predicted"/>
<organism evidence="1 2">
    <name type="scientific">Sphingomonas turrisvirgatae</name>
    <dbReference type="NCBI Taxonomy" id="1888892"/>
    <lineage>
        <taxon>Bacteria</taxon>
        <taxon>Pseudomonadati</taxon>
        <taxon>Pseudomonadota</taxon>
        <taxon>Alphaproteobacteria</taxon>
        <taxon>Sphingomonadales</taxon>
        <taxon>Sphingomonadaceae</taxon>
        <taxon>Sphingomonas</taxon>
    </lineage>
</organism>
<evidence type="ECO:0000313" key="1">
    <source>
        <dbReference type="EMBL" id="ODP38381.1"/>
    </source>
</evidence>
<gene>
    <name evidence="1" type="ORF">BFL28_14100</name>
</gene>
<dbReference type="STRING" id="1888892.BFL28_14100"/>
<keyword evidence="2" id="KW-1185">Reference proteome</keyword>
<dbReference type="AlphaFoldDB" id="A0A1E3LX86"/>
<dbReference type="EMBL" id="MDDS01000015">
    <property type="protein sequence ID" value="ODP38381.1"/>
    <property type="molecule type" value="Genomic_DNA"/>
</dbReference>
<protein>
    <recommendedName>
        <fullName evidence="3">N-acetyltransferase domain-containing protein</fullName>
    </recommendedName>
</protein>
<comment type="caution">
    <text evidence="1">The sequence shown here is derived from an EMBL/GenBank/DDBJ whole genome shotgun (WGS) entry which is preliminary data.</text>
</comment>
<accession>A0A1E3LX86</accession>
<evidence type="ECO:0008006" key="3">
    <source>
        <dbReference type="Google" id="ProtNLM"/>
    </source>
</evidence>